<dbReference type="InterPro" id="IPR052159">
    <property type="entry name" value="Competence_DNA_uptake"/>
</dbReference>
<dbReference type="PANTHER" id="PTHR30619:SF1">
    <property type="entry name" value="RECOMBINATION PROTEIN 2"/>
    <property type="match status" value="1"/>
</dbReference>
<dbReference type="Pfam" id="PF03772">
    <property type="entry name" value="Competence"/>
    <property type="match status" value="1"/>
</dbReference>
<evidence type="ECO:0000256" key="3">
    <source>
        <dbReference type="ARBA" id="ARBA00022692"/>
    </source>
</evidence>
<feature type="transmembrane region" description="Helical" evidence="6">
    <location>
        <begin position="7"/>
        <end position="25"/>
    </location>
</feature>
<evidence type="ECO:0000256" key="4">
    <source>
        <dbReference type="ARBA" id="ARBA00022989"/>
    </source>
</evidence>
<gene>
    <name evidence="9" type="ORF">B6A10_03280</name>
</gene>
<feature type="domain" description="ComEC/Rec2-related protein" evidence="7">
    <location>
        <begin position="234"/>
        <end position="503"/>
    </location>
</feature>
<evidence type="ECO:0000256" key="1">
    <source>
        <dbReference type="ARBA" id="ARBA00004651"/>
    </source>
</evidence>
<protein>
    <submittedName>
        <fullName evidence="9">Competence protein ComEC</fullName>
    </submittedName>
</protein>
<keyword evidence="3 6" id="KW-0812">Transmembrane</keyword>
<evidence type="ECO:0000313" key="10">
    <source>
        <dbReference type="Proteomes" id="UP000661715"/>
    </source>
</evidence>
<dbReference type="Pfam" id="PF13567">
    <property type="entry name" value="DUF4131"/>
    <property type="match status" value="1"/>
</dbReference>
<dbReference type="RefSeq" id="WP_188219700.1">
    <property type="nucleotide sequence ID" value="NZ_NASZ01000003.1"/>
</dbReference>
<keyword evidence="4 6" id="KW-1133">Transmembrane helix</keyword>
<keyword evidence="10" id="KW-1185">Reference proteome</keyword>
<comment type="subcellular location">
    <subcellularLocation>
        <location evidence="1">Cell membrane</location>
        <topology evidence="1">Multi-pass membrane protein</topology>
    </subcellularLocation>
</comment>
<evidence type="ECO:0000256" key="2">
    <source>
        <dbReference type="ARBA" id="ARBA00022475"/>
    </source>
</evidence>
<feature type="transmembrane region" description="Helical" evidence="6">
    <location>
        <begin position="416"/>
        <end position="443"/>
    </location>
</feature>
<feature type="transmembrane region" description="Helical" evidence="6">
    <location>
        <begin position="509"/>
        <end position="528"/>
    </location>
</feature>
<organism evidence="9 10">
    <name type="scientific">Flavobacterium pokkalii</name>
    <dbReference type="NCBI Taxonomy" id="1940408"/>
    <lineage>
        <taxon>Bacteria</taxon>
        <taxon>Pseudomonadati</taxon>
        <taxon>Bacteroidota</taxon>
        <taxon>Flavobacteriia</taxon>
        <taxon>Flavobacteriales</taxon>
        <taxon>Flavobacteriaceae</taxon>
        <taxon>Flavobacterium</taxon>
    </lineage>
</organism>
<comment type="caution">
    <text evidence="9">The sequence shown here is derived from an EMBL/GenBank/DDBJ whole genome shotgun (WGS) entry which is preliminary data.</text>
</comment>
<name>A0ABR7UN78_9FLAO</name>
<feature type="domain" description="DUF4131" evidence="8">
    <location>
        <begin position="32"/>
        <end position="188"/>
    </location>
</feature>
<feature type="transmembrane region" description="Helical" evidence="6">
    <location>
        <begin position="387"/>
        <end position="410"/>
    </location>
</feature>
<feature type="transmembrane region" description="Helical" evidence="6">
    <location>
        <begin position="287"/>
        <end position="305"/>
    </location>
</feature>
<dbReference type="InterPro" id="IPR025405">
    <property type="entry name" value="DUF4131"/>
</dbReference>
<dbReference type="Proteomes" id="UP000661715">
    <property type="component" value="Unassembled WGS sequence"/>
</dbReference>
<keyword evidence="2" id="KW-1003">Cell membrane</keyword>
<proteinExistence type="predicted"/>
<evidence type="ECO:0000259" key="8">
    <source>
        <dbReference type="Pfam" id="PF13567"/>
    </source>
</evidence>
<dbReference type="NCBIfam" id="TIGR00360">
    <property type="entry name" value="ComEC_N-term"/>
    <property type="match status" value="1"/>
</dbReference>
<feature type="transmembrane region" description="Helical" evidence="6">
    <location>
        <begin position="58"/>
        <end position="78"/>
    </location>
</feature>
<feature type="transmembrane region" description="Helical" evidence="6">
    <location>
        <begin position="252"/>
        <end position="275"/>
    </location>
</feature>
<feature type="transmembrane region" description="Helical" evidence="6">
    <location>
        <begin position="359"/>
        <end position="378"/>
    </location>
</feature>
<feature type="transmembrane region" description="Helical" evidence="6">
    <location>
        <begin position="31"/>
        <end position="51"/>
    </location>
</feature>
<reference evidence="9 10" key="1">
    <citation type="journal article" date="2020" name="Microbiol. Res.">
        <title>Flavobacterium pokkalii sp. nov., a novel plant growth promoting native rhizobacteria isolated from pokkali rice grown in coastal saline affected agricultural regions of southern India, Kerala.</title>
        <authorList>
            <person name="Menon R.R."/>
            <person name="Kumari S."/>
            <person name="Viver T."/>
            <person name="Rameshkumar N."/>
        </authorList>
    </citation>
    <scope>NUCLEOTIDE SEQUENCE [LARGE SCALE GENOMIC DNA]</scope>
    <source>
        <strain evidence="9 10">L1I52</strain>
    </source>
</reference>
<feature type="transmembrane region" description="Helical" evidence="6">
    <location>
        <begin position="482"/>
        <end position="502"/>
    </location>
</feature>
<evidence type="ECO:0000313" key="9">
    <source>
        <dbReference type="EMBL" id="MBD0724194.1"/>
    </source>
</evidence>
<dbReference type="EMBL" id="NASZ01000003">
    <property type="protein sequence ID" value="MBD0724194.1"/>
    <property type="molecule type" value="Genomic_DNA"/>
</dbReference>
<evidence type="ECO:0000256" key="5">
    <source>
        <dbReference type="ARBA" id="ARBA00023136"/>
    </source>
</evidence>
<evidence type="ECO:0000259" key="7">
    <source>
        <dbReference type="Pfam" id="PF03772"/>
    </source>
</evidence>
<dbReference type="PANTHER" id="PTHR30619">
    <property type="entry name" value="DNA INTERNALIZATION/COMPETENCE PROTEIN COMEC/REC2"/>
    <property type="match status" value="1"/>
</dbReference>
<dbReference type="InterPro" id="IPR004477">
    <property type="entry name" value="ComEC_N"/>
</dbReference>
<keyword evidence="5 6" id="KW-0472">Membrane</keyword>
<evidence type="ECO:0000256" key="6">
    <source>
        <dbReference type="SAM" id="Phobius"/>
    </source>
</evidence>
<feature type="transmembrane region" description="Helical" evidence="6">
    <location>
        <begin position="334"/>
        <end position="353"/>
    </location>
</feature>
<sequence>MKVLQYPLAKITMGFLSGILIAFYWQADIYLVFGTLLLLLMVAAILFFGARYIKKSKLFFSLLTYAISFLTGMSSLIIQTEAFRKDNYSNLKSVFEKESKINLVIREKLKSSPYHQRYIAVIQAIDRKKYSGRILLNLPKETIPNPFRVGTIMEIEGHLQKNRKPDNPMQFDYSNYLNKKQIYAQLYSTPEHLKIGIHLQKDIWFYIAQIRTGIISNLEQSAFNTNALAVASALILGQRQELSSEIIQDYQYAGAIHILSVSGLHVGFIFLFLNFILKPIPNHRKGATIKLTIVLTSLFLFALLAGLSPSIVRSVTMFSFMAIGLYLRRGVNIFHTLLVSMLIILLFEPYFLFDVGFQLSYLAVFFIVWFQPVLASFWKPENKITKYFWDILSVSIAAQLGTLPLSLYYFHQFPGLFFVTNLIVIPLLSLIMFVGIIVMFLAALGLTPFWLLKAFEWSILSLNKIINGIASLENFIIKDIPFNFYLVISSYLLICAIIIWLTKPHFKRLSMLLSAILFFQLMLLFNHWQIQNQNEWIVLNAKRKTILVERHGQEVFLYSNDSLIKNHKLLKNYLTGNFSHLVKQQKLRHTAYFKGAKILILDSLGLFPKNCKPDIILLTQTPKINIDRMLRTLKPKLLIADGSNYKSVLKHWESSCRKQKIPFHATAEKGYFQLK</sequence>
<accession>A0ABR7UN78</accession>